<dbReference type="GO" id="GO:0016810">
    <property type="term" value="F:hydrolase activity, acting on carbon-nitrogen (but not peptide) bonds"/>
    <property type="evidence" value="ECO:0007669"/>
    <property type="project" value="InterPro"/>
</dbReference>
<dbReference type="InterPro" id="IPR011059">
    <property type="entry name" value="Metal-dep_hydrolase_composite"/>
</dbReference>
<dbReference type="PANTHER" id="PTHR22642">
    <property type="entry name" value="IMIDAZOLONEPROPIONASE"/>
    <property type="match status" value="1"/>
</dbReference>
<dbReference type="Gene3D" id="3.20.20.140">
    <property type="entry name" value="Metal-dependent hydrolases"/>
    <property type="match status" value="1"/>
</dbReference>
<comment type="caution">
    <text evidence="2">The sequence shown here is derived from an EMBL/GenBank/DDBJ whole genome shotgun (WGS) entry which is preliminary data.</text>
</comment>
<dbReference type="SUPFAM" id="SSF51556">
    <property type="entry name" value="Metallo-dependent hydrolases"/>
    <property type="match status" value="1"/>
</dbReference>
<dbReference type="Gene3D" id="3.10.310.70">
    <property type="match status" value="1"/>
</dbReference>
<dbReference type="Proteomes" id="UP000286288">
    <property type="component" value="Unassembled WGS sequence"/>
</dbReference>
<accession>A0A415ERF8</accession>
<dbReference type="InterPro" id="IPR013108">
    <property type="entry name" value="Amidohydro_3"/>
</dbReference>
<evidence type="ECO:0000313" key="2">
    <source>
        <dbReference type="EMBL" id="RHK05900.1"/>
    </source>
</evidence>
<evidence type="ECO:0000259" key="1">
    <source>
        <dbReference type="Pfam" id="PF07969"/>
    </source>
</evidence>
<name>A0A415ERF8_ENTCA</name>
<evidence type="ECO:0000313" key="3">
    <source>
        <dbReference type="Proteomes" id="UP000286288"/>
    </source>
</evidence>
<sequence length="534" mass="58893">MSLLLKSEHIFDTKTKTTFAGFLLIEDQKITAVGPLSALPTLAEDTQVIDLKEQMIIPGFIDAHVHFYLSALLHQGALTHLTGVTEEAVAQQVPALPITHGWKIGIGWFSSDFGQQVYPTKDSIDNYCADTPVMLISGDAHSIWLNSQGIAALGITPENLPAGISGEALLDENSGQLSGCFLEAIAIHYLAKVLQSFQAQSPAAFLTYMKQLNQYGITTIGDVALTGESWDDLVYPTLYRQTEAEATLRAVFYPAMREDITQLKETYHTYRSEKVQMGGVKQFFDGVTSTHTAFLKEEYETPYFAGDVGMPLIDVQRMRRFILQANQQDWPMRIHTIGDEAIRQALLFYQESAAAHPLSKGKANTLEHLEVMDAADLPLVRQEQLVLSVQPSHLLVGYETLDEEVGPQRASQMFPFQSFLEQGATLAFGTDTPVVIDVTPLDSLYYAVARQEKNGQPAGGLMPQEKISIADALYAHTTGAAKALSRQDIGRLEVGCLADLCILSQNILPLTAEELLQTTVEATVFDGRFVYRRN</sequence>
<reference evidence="2 3" key="1">
    <citation type="submission" date="2018-08" db="EMBL/GenBank/DDBJ databases">
        <title>A genome reference for cultivated species of the human gut microbiota.</title>
        <authorList>
            <person name="Zou Y."/>
            <person name="Xue W."/>
            <person name="Luo G."/>
        </authorList>
    </citation>
    <scope>NUCLEOTIDE SEQUENCE [LARGE SCALE GENOMIC DNA]</scope>
    <source>
        <strain evidence="2 3">AF48-16</strain>
    </source>
</reference>
<dbReference type="InterPro" id="IPR033932">
    <property type="entry name" value="YtcJ-like"/>
</dbReference>
<gene>
    <name evidence="2" type="ORF">DW084_11270</name>
</gene>
<dbReference type="EMBL" id="QRMZ01000014">
    <property type="protein sequence ID" value="RHK05900.1"/>
    <property type="molecule type" value="Genomic_DNA"/>
</dbReference>
<dbReference type="SUPFAM" id="SSF51338">
    <property type="entry name" value="Composite domain of metallo-dependent hydrolases"/>
    <property type="match status" value="1"/>
</dbReference>
<keyword evidence="2" id="KW-0378">Hydrolase</keyword>
<dbReference type="Pfam" id="PF07969">
    <property type="entry name" value="Amidohydro_3"/>
    <property type="match status" value="1"/>
</dbReference>
<proteinExistence type="predicted"/>
<dbReference type="CDD" id="cd01300">
    <property type="entry name" value="YtcJ_like"/>
    <property type="match status" value="1"/>
</dbReference>
<dbReference type="PANTHER" id="PTHR22642:SF2">
    <property type="entry name" value="PROTEIN LONG AFTER FAR-RED 3"/>
    <property type="match status" value="1"/>
</dbReference>
<protein>
    <submittedName>
        <fullName evidence="2">Amidohydrolase</fullName>
    </submittedName>
</protein>
<dbReference type="InterPro" id="IPR032466">
    <property type="entry name" value="Metal_Hydrolase"/>
</dbReference>
<feature type="domain" description="Amidohydrolase 3" evidence="1">
    <location>
        <begin position="47"/>
        <end position="531"/>
    </location>
</feature>
<organism evidence="2 3">
    <name type="scientific">Enterococcus casseliflavus</name>
    <name type="common">Enterococcus flavescens</name>
    <dbReference type="NCBI Taxonomy" id="37734"/>
    <lineage>
        <taxon>Bacteria</taxon>
        <taxon>Bacillati</taxon>
        <taxon>Bacillota</taxon>
        <taxon>Bacilli</taxon>
        <taxon>Lactobacillales</taxon>
        <taxon>Enterococcaceae</taxon>
        <taxon>Enterococcus</taxon>
    </lineage>
</organism>
<dbReference type="Gene3D" id="2.30.40.10">
    <property type="entry name" value="Urease, subunit C, domain 1"/>
    <property type="match status" value="1"/>
</dbReference>
<dbReference type="AlphaFoldDB" id="A0A415ERF8"/>